<dbReference type="PANTHER" id="PTHR36766">
    <property type="entry name" value="PLANT BROAD-SPECTRUM MILDEW RESISTANCE PROTEIN RPW8"/>
    <property type="match status" value="1"/>
</dbReference>
<keyword evidence="1" id="KW-0611">Plant defense</keyword>
<dbReference type="OrthoDB" id="1303075at2759"/>
<protein>
    <recommendedName>
        <fullName evidence="4">NB-ARC domain-containing protein</fullName>
    </recommendedName>
</protein>
<dbReference type="EMBL" id="DF974117">
    <property type="protein sequence ID" value="GAU45362.1"/>
    <property type="molecule type" value="Genomic_DNA"/>
</dbReference>
<dbReference type="InterPro" id="IPR032675">
    <property type="entry name" value="LRR_dom_sf"/>
</dbReference>
<sequence length="96" mass="10812">MIHLHALQQLYVNDCRNIEALPTEVMQRLHSLKELDIVGCDKFKLSSGFQYLTCLETLAIASCLEVEAFHEALQHMSTLKSLTLFPMAFFIAGGIL</sequence>
<dbReference type="PANTHER" id="PTHR36766:SF40">
    <property type="entry name" value="DISEASE RESISTANCE PROTEIN RGA3"/>
    <property type="match status" value="1"/>
</dbReference>
<dbReference type="SUPFAM" id="SSF52047">
    <property type="entry name" value="RNI-like"/>
    <property type="match status" value="1"/>
</dbReference>
<keyword evidence="3" id="KW-1185">Reference proteome</keyword>
<name>A0A2Z6P930_TRISU</name>
<proteinExistence type="predicted"/>
<reference evidence="3" key="1">
    <citation type="journal article" date="2017" name="Front. Plant Sci.">
        <title>Climate Clever Clovers: New Paradigm to Reduce the Environmental Footprint of Ruminants by Breeding Low Methanogenic Forages Utilizing Haplotype Variation.</title>
        <authorList>
            <person name="Kaur P."/>
            <person name="Appels R."/>
            <person name="Bayer P.E."/>
            <person name="Keeble-Gagnere G."/>
            <person name="Wang J."/>
            <person name="Hirakawa H."/>
            <person name="Shirasawa K."/>
            <person name="Vercoe P."/>
            <person name="Stefanova K."/>
            <person name="Durmic Z."/>
            <person name="Nichols P."/>
            <person name="Revell C."/>
            <person name="Isobe S.N."/>
            <person name="Edwards D."/>
            <person name="Erskine W."/>
        </authorList>
    </citation>
    <scope>NUCLEOTIDE SEQUENCE [LARGE SCALE GENOMIC DNA]</scope>
    <source>
        <strain evidence="3">cv. Daliak</strain>
    </source>
</reference>
<dbReference type="GO" id="GO:0006952">
    <property type="term" value="P:defense response"/>
    <property type="evidence" value="ECO:0007669"/>
    <property type="project" value="UniProtKB-KW"/>
</dbReference>
<evidence type="ECO:0000313" key="3">
    <source>
        <dbReference type="Proteomes" id="UP000242715"/>
    </source>
</evidence>
<dbReference type="Gene3D" id="3.80.10.10">
    <property type="entry name" value="Ribonuclease Inhibitor"/>
    <property type="match status" value="1"/>
</dbReference>
<dbReference type="AlphaFoldDB" id="A0A2Z6P930"/>
<gene>
    <name evidence="2" type="ORF">TSUD_239110</name>
</gene>
<organism evidence="2 3">
    <name type="scientific">Trifolium subterraneum</name>
    <name type="common">Subterranean clover</name>
    <dbReference type="NCBI Taxonomy" id="3900"/>
    <lineage>
        <taxon>Eukaryota</taxon>
        <taxon>Viridiplantae</taxon>
        <taxon>Streptophyta</taxon>
        <taxon>Embryophyta</taxon>
        <taxon>Tracheophyta</taxon>
        <taxon>Spermatophyta</taxon>
        <taxon>Magnoliopsida</taxon>
        <taxon>eudicotyledons</taxon>
        <taxon>Gunneridae</taxon>
        <taxon>Pentapetalae</taxon>
        <taxon>rosids</taxon>
        <taxon>fabids</taxon>
        <taxon>Fabales</taxon>
        <taxon>Fabaceae</taxon>
        <taxon>Papilionoideae</taxon>
        <taxon>50 kb inversion clade</taxon>
        <taxon>NPAAA clade</taxon>
        <taxon>Hologalegina</taxon>
        <taxon>IRL clade</taxon>
        <taxon>Trifolieae</taxon>
        <taxon>Trifolium</taxon>
    </lineage>
</organism>
<dbReference type="Proteomes" id="UP000242715">
    <property type="component" value="Unassembled WGS sequence"/>
</dbReference>
<accession>A0A2Z6P930</accession>
<evidence type="ECO:0000256" key="1">
    <source>
        <dbReference type="ARBA" id="ARBA00022821"/>
    </source>
</evidence>
<evidence type="ECO:0008006" key="4">
    <source>
        <dbReference type="Google" id="ProtNLM"/>
    </source>
</evidence>
<evidence type="ECO:0000313" key="2">
    <source>
        <dbReference type="EMBL" id="GAU45362.1"/>
    </source>
</evidence>